<dbReference type="PROSITE" id="PS51318">
    <property type="entry name" value="TAT"/>
    <property type="match status" value="1"/>
</dbReference>
<name>A0ABU9BZB7_9BURK</name>
<protein>
    <submittedName>
        <fullName evidence="2">DUF1501 domain-containing protein</fullName>
    </submittedName>
</protein>
<accession>A0ABU9BZB7</accession>
<gene>
    <name evidence="2" type="ORF">AACH00_00850</name>
</gene>
<feature type="signal peptide" evidence="1">
    <location>
        <begin position="1"/>
        <end position="41"/>
    </location>
</feature>
<evidence type="ECO:0000313" key="3">
    <source>
        <dbReference type="Proteomes" id="UP001379945"/>
    </source>
</evidence>
<evidence type="ECO:0000256" key="1">
    <source>
        <dbReference type="SAM" id="SignalP"/>
    </source>
</evidence>
<dbReference type="Proteomes" id="UP001379945">
    <property type="component" value="Unassembled WGS sequence"/>
</dbReference>
<dbReference type="RefSeq" id="WP_341397047.1">
    <property type="nucleotide sequence ID" value="NZ_JBBUTI010000001.1"/>
</dbReference>
<dbReference type="InterPro" id="IPR010869">
    <property type="entry name" value="DUF1501"/>
</dbReference>
<dbReference type="EMBL" id="JBBUTI010000001">
    <property type="protein sequence ID" value="MEK8044888.1"/>
    <property type="molecule type" value="Genomic_DNA"/>
</dbReference>
<keyword evidence="3" id="KW-1185">Reference proteome</keyword>
<dbReference type="PANTHER" id="PTHR43737">
    <property type="entry name" value="BLL7424 PROTEIN"/>
    <property type="match status" value="1"/>
</dbReference>
<feature type="chain" id="PRO_5045177102" evidence="1">
    <location>
        <begin position="42"/>
        <end position="519"/>
    </location>
</feature>
<proteinExistence type="predicted"/>
<keyword evidence="1" id="KW-0732">Signal</keyword>
<reference evidence="2 3" key="1">
    <citation type="submission" date="2024-04" db="EMBL/GenBank/DDBJ databases">
        <title>Novel species of the genus Ideonella isolated from streams.</title>
        <authorList>
            <person name="Lu H."/>
        </authorList>
    </citation>
    <scope>NUCLEOTIDE SEQUENCE [LARGE SCALE GENOMIC DNA]</scope>
    <source>
        <strain evidence="2 3">LYT19W</strain>
    </source>
</reference>
<evidence type="ECO:0000313" key="2">
    <source>
        <dbReference type="EMBL" id="MEK8044888.1"/>
    </source>
</evidence>
<comment type="caution">
    <text evidence="2">The sequence shown here is derived from an EMBL/GenBank/DDBJ whole genome shotgun (WGS) entry which is preliminary data.</text>
</comment>
<dbReference type="Pfam" id="PF07394">
    <property type="entry name" value="DUF1501"/>
    <property type="match status" value="1"/>
</dbReference>
<sequence length="519" mass="54563">MHHDQAARRAFLRQLGAFTSLGAAAPLALNLAAMSSASAQAASDYKAVVCLFMFGGNDAYNMFLPTDSTSFANYTAVRDQAPDSIALLAPGTAPVPTAQVASPARLGGVLPIVPATARTAPGGGTQTFGLHPSLGALQTLFNSQKRLAVLANVGPLKQPTTKAQYATTGYPLPASLFSHNDQQNTWQAFAPEGATKGWGGRMADLLLSQNTRASFTAVSVAGNAVWLSGDTVRQYQMSTSGAVRMGADSGGRLFGSTTVASALERVVRNARSTHRFETDMADIHGRSIDAEVALRTTLKAASDPLFGTAPVSGSYNANNDPKLQYDNPLTGGKSSNSLAQQFQMVARMIEASSSSALGMKRQVFFVSIGGFDSHDGQNRNQADNMAKLAQALKYFDDTLGGLNLRSNVTTFTASDFGRTFTSNGDGTDHGWGSHHFIMGGAVKGGDVYGQVPVLSARNANSNNFDGSPDQIGNGVMLPSTSVDQYGATLGRWMGLSDGELLSLFPNLANFSQRNLGFMA</sequence>
<dbReference type="PANTHER" id="PTHR43737:SF1">
    <property type="entry name" value="DUF1501 DOMAIN-CONTAINING PROTEIN"/>
    <property type="match status" value="1"/>
</dbReference>
<organism evidence="2 3">
    <name type="scientific">Ideonella margarita</name>
    <dbReference type="NCBI Taxonomy" id="2984191"/>
    <lineage>
        <taxon>Bacteria</taxon>
        <taxon>Pseudomonadati</taxon>
        <taxon>Pseudomonadota</taxon>
        <taxon>Betaproteobacteria</taxon>
        <taxon>Burkholderiales</taxon>
        <taxon>Sphaerotilaceae</taxon>
        <taxon>Ideonella</taxon>
    </lineage>
</organism>
<dbReference type="InterPro" id="IPR006311">
    <property type="entry name" value="TAT_signal"/>
</dbReference>